<name>A0A4Y2R4D1_ARAVE</name>
<proteinExistence type="predicted"/>
<protein>
    <submittedName>
        <fullName evidence="1">Uncharacterized protein</fullName>
    </submittedName>
</protein>
<accession>A0A4Y2R4D1</accession>
<comment type="caution">
    <text evidence="1">The sequence shown here is derived from an EMBL/GenBank/DDBJ whole genome shotgun (WGS) entry which is preliminary data.</text>
</comment>
<dbReference type="EMBL" id="BGPR01142516">
    <property type="protein sequence ID" value="GBN70573.1"/>
    <property type="molecule type" value="Genomic_DNA"/>
</dbReference>
<organism evidence="1 3">
    <name type="scientific">Araneus ventricosus</name>
    <name type="common">Orbweaver spider</name>
    <name type="synonym">Epeira ventricosa</name>
    <dbReference type="NCBI Taxonomy" id="182803"/>
    <lineage>
        <taxon>Eukaryota</taxon>
        <taxon>Metazoa</taxon>
        <taxon>Ecdysozoa</taxon>
        <taxon>Arthropoda</taxon>
        <taxon>Chelicerata</taxon>
        <taxon>Arachnida</taxon>
        <taxon>Araneae</taxon>
        <taxon>Araneomorphae</taxon>
        <taxon>Entelegynae</taxon>
        <taxon>Araneoidea</taxon>
        <taxon>Araneidae</taxon>
        <taxon>Araneus</taxon>
    </lineage>
</organism>
<sequence>MTSHVVDFGPLPLQDPTCSPTTTHIEIRETFALHFPSRMEVDVVWPWSILCTDEAHIYLNSQVSVHNCHIWAKANPHAINEGTCNVSI</sequence>
<evidence type="ECO:0000313" key="3">
    <source>
        <dbReference type="Proteomes" id="UP000499080"/>
    </source>
</evidence>
<evidence type="ECO:0000313" key="2">
    <source>
        <dbReference type="EMBL" id="GBN70573.1"/>
    </source>
</evidence>
<evidence type="ECO:0000313" key="1">
    <source>
        <dbReference type="EMBL" id="GBN70532.1"/>
    </source>
</evidence>
<reference evidence="1 3" key="1">
    <citation type="journal article" date="2019" name="Sci. Rep.">
        <title>Orb-weaving spider Araneus ventricosus genome elucidates the spidroin gene catalogue.</title>
        <authorList>
            <person name="Kono N."/>
            <person name="Nakamura H."/>
            <person name="Ohtoshi R."/>
            <person name="Moran D.A.P."/>
            <person name="Shinohara A."/>
            <person name="Yoshida Y."/>
            <person name="Fujiwara M."/>
            <person name="Mori M."/>
            <person name="Tomita M."/>
            <person name="Arakawa K."/>
        </authorList>
    </citation>
    <scope>NUCLEOTIDE SEQUENCE [LARGE SCALE GENOMIC DNA]</scope>
</reference>
<gene>
    <name evidence="2" type="ORF">AVEN_159805_1</name>
    <name evidence="1" type="ORF">AVEN_5877_1</name>
</gene>
<dbReference type="EMBL" id="BGPR01142493">
    <property type="protein sequence ID" value="GBN70532.1"/>
    <property type="molecule type" value="Genomic_DNA"/>
</dbReference>
<dbReference type="Proteomes" id="UP000499080">
    <property type="component" value="Unassembled WGS sequence"/>
</dbReference>
<dbReference type="AlphaFoldDB" id="A0A4Y2R4D1"/>
<keyword evidence="3" id="KW-1185">Reference proteome</keyword>